<dbReference type="Proteomes" id="UP001187531">
    <property type="component" value="Unassembled WGS sequence"/>
</dbReference>
<protein>
    <submittedName>
        <fullName evidence="1">Uncharacterized protein</fullName>
    </submittedName>
</protein>
<accession>A0AA88HRN9</accession>
<reference evidence="1" key="1">
    <citation type="submission" date="2023-07" db="EMBL/GenBank/DDBJ databases">
        <title>Chromosome-level genome assembly of Artemia franciscana.</title>
        <authorList>
            <person name="Jo E."/>
        </authorList>
    </citation>
    <scope>NUCLEOTIDE SEQUENCE</scope>
    <source>
        <tissue evidence="1">Whole body</tissue>
    </source>
</reference>
<dbReference type="EMBL" id="JAVRJZ010000015">
    <property type="protein sequence ID" value="KAK2712239.1"/>
    <property type="molecule type" value="Genomic_DNA"/>
</dbReference>
<keyword evidence="2" id="KW-1185">Reference proteome</keyword>
<gene>
    <name evidence="1" type="ORF">QYM36_011056</name>
</gene>
<name>A0AA88HRN9_ARTSF</name>
<evidence type="ECO:0000313" key="1">
    <source>
        <dbReference type="EMBL" id="KAK2712239.1"/>
    </source>
</evidence>
<comment type="caution">
    <text evidence="1">The sequence shown here is derived from an EMBL/GenBank/DDBJ whole genome shotgun (WGS) entry which is preliminary data.</text>
</comment>
<evidence type="ECO:0000313" key="2">
    <source>
        <dbReference type="Proteomes" id="UP001187531"/>
    </source>
</evidence>
<dbReference type="AlphaFoldDB" id="A0AA88HRN9"/>
<organism evidence="1 2">
    <name type="scientific">Artemia franciscana</name>
    <name type="common">Brine shrimp</name>
    <name type="synonym">Artemia sanfranciscana</name>
    <dbReference type="NCBI Taxonomy" id="6661"/>
    <lineage>
        <taxon>Eukaryota</taxon>
        <taxon>Metazoa</taxon>
        <taxon>Ecdysozoa</taxon>
        <taxon>Arthropoda</taxon>
        <taxon>Crustacea</taxon>
        <taxon>Branchiopoda</taxon>
        <taxon>Anostraca</taxon>
        <taxon>Artemiidae</taxon>
        <taxon>Artemia</taxon>
    </lineage>
</organism>
<proteinExistence type="predicted"/>
<sequence length="158" mass="17684">MSGNILEMIKLFQACDDDKVALLTFLIFEPEEVPSIQSESTVIVTRKVMEICNKLDILVEQNFSKPVTAEEPAEYISKPSYPAIVKNLPSNLTKPQSKKAFLEQACGDVSSKIVELKCTRGDWKVTTAFKCDAHAIENALRSLEVPLLLWLKVLLTLE</sequence>